<evidence type="ECO:0000313" key="3">
    <source>
        <dbReference type="EMBL" id="KTC70925.1"/>
    </source>
</evidence>
<name>A0A0W0RIP2_LEGBO</name>
<organism evidence="3 4">
    <name type="scientific">Legionella bozemanae</name>
    <name type="common">Fluoribacter bozemanae</name>
    <dbReference type="NCBI Taxonomy" id="447"/>
    <lineage>
        <taxon>Bacteria</taxon>
        <taxon>Pseudomonadati</taxon>
        <taxon>Pseudomonadota</taxon>
        <taxon>Gammaproteobacteria</taxon>
        <taxon>Legionellales</taxon>
        <taxon>Legionellaceae</taxon>
        <taxon>Legionella</taxon>
    </lineage>
</organism>
<reference evidence="3 4" key="1">
    <citation type="submission" date="2015-11" db="EMBL/GenBank/DDBJ databases">
        <title>Genomic analysis of 38 Legionella species identifies large and diverse effector repertoires.</title>
        <authorList>
            <person name="Burstein D."/>
            <person name="Amaro F."/>
            <person name="Zusman T."/>
            <person name="Lifshitz Z."/>
            <person name="Cohen O."/>
            <person name="Gilbert J.A."/>
            <person name="Pupko T."/>
            <person name="Shuman H.A."/>
            <person name="Segal G."/>
        </authorList>
    </citation>
    <scope>NUCLEOTIDE SEQUENCE [LARGE SCALE GENOMIC DNA]</scope>
    <source>
        <strain evidence="3 4">WIGA</strain>
    </source>
</reference>
<dbReference type="AlphaFoldDB" id="A0A0W0RIP2"/>
<gene>
    <name evidence="3" type="ORF">Lboz_2502</name>
</gene>
<evidence type="ECO:0000256" key="2">
    <source>
        <dbReference type="SAM" id="SignalP"/>
    </source>
</evidence>
<feature type="chain" id="PRO_5006910971" evidence="2">
    <location>
        <begin position="22"/>
        <end position="103"/>
    </location>
</feature>
<feature type="compositionally biased region" description="Low complexity" evidence="1">
    <location>
        <begin position="26"/>
        <end position="43"/>
    </location>
</feature>
<comment type="caution">
    <text evidence="3">The sequence shown here is derived from an EMBL/GenBank/DDBJ whole genome shotgun (WGS) entry which is preliminary data.</text>
</comment>
<dbReference type="Proteomes" id="UP000054695">
    <property type="component" value="Unassembled WGS sequence"/>
</dbReference>
<feature type="compositionally biased region" description="Basic and acidic residues" evidence="1">
    <location>
        <begin position="61"/>
        <end position="74"/>
    </location>
</feature>
<accession>A0A0W0RIP2</accession>
<feature type="compositionally biased region" description="Polar residues" evidence="1">
    <location>
        <begin position="44"/>
        <end position="57"/>
    </location>
</feature>
<feature type="signal peptide" evidence="2">
    <location>
        <begin position="1"/>
        <end position="21"/>
    </location>
</feature>
<sequence>MKILLGALFSTLVLFSVTSFAHDETTGTNGSTSTSANTSSNATPKTSMSSNWVCTTNASSSDKKADQDADKKMSEHAGSATKSFAFAAKHCRDCTQITCDVKK</sequence>
<evidence type="ECO:0000313" key="4">
    <source>
        <dbReference type="Proteomes" id="UP000054695"/>
    </source>
</evidence>
<dbReference type="PATRIC" id="fig|447.4.peg.2657"/>
<proteinExistence type="predicted"/>
<feature type="region of interest" description="Disordered" evidence="1">
    <location>
        <begin position="24"/>
        <end position="74"/>
    </location>
</feature>
<keyword evidence="2" id="KW-0732">Signal</keyword>
<keyword evidence="4" id="KW-1185">Reference proteome</keyword>
<dbReference type="RefSeq" id="WP_058460109.1">
    <property type="nucleotide sequence ID" value="NZ_CAAAIY010000005.1"/>
</dbReference>
<dbReference type="STRING" id="447.Lboz_2502"/>
<dbReference type="EMBL" id="LNXU01000032">
    <property type="protein sequence ID" value="KTC70925.1"/>
    <property type="molecule type" value="Genomic_DNA"/>
</dbReference>
<protein>
    <submittedName>
        <fullName evidence="3">Uncharacterized protein</fullName>
    </submittedName>
</protein>
<evidence type="ECO:0000256" key="1">
    <source>
        <dbReference type="SAM" id="MobiDB-lite"/>
    </source>
</evidence>